<dbReference type="InterPro" id="IPR038538">
    <property type="entry name" value="MTERF_sf"/>
</dbReference>
<accession>A0A2G5C9K6</accession>
<dbReference type="Proteomes" id="UP000230069">
    <property type="component" value="Unassembled WGS sequence"/>
</dbReference>
<dbReference type="EMBL" id="KZ305091">
    <property type="protein sequence ID" value="PIA27938.1"/>
    <property type="molecule type" value="Genomic_DNA"/>
</dbReference>
<keyword evidence="5" id="KW-1185">Reference proteome</keyword>
<dbReference type="GO" id="GO:0003676">
    <property type="term" value="F:nucleic acid binding"/>
    <property type="evidence" value="ECO:0007669"/>
    <property type="project" value="InterPro"/>
</dbReference>
<reference evidence="4 5" key="1">
    <citation type="submission" date="2017-09" db="EMBL/GenBank/DDBJ databases">
        <title>WGS assembly of Aquilegia coerulea Goldsmith.</title>
        <authorList>
            <person name="Hodges S."/>
            <person name="Kramer E."/>
            <person name="Nordborg M."/>
            <person name="Tomkins J."/>
            <person name="Borevitz J."/>
            <person name="Derieg N."/>
            <person name="Yan J."/>
            <person name="Mihaltcheva S."/>
            <person name="Hayes R.D."/>
            <person name="Rokhsar D."/>
        </authorList>
    </citation>
    <scope>NUCLEOTIDE SEQUENCE [LARGE SCALE GENOMIC DNA]</scope>
    <source>
        <strain evidence="5">cv. Goldsmith</strain>
    </source>
</reference>
<dbReference type="Gene3D" id="1.25.70.10">
    <property type="entry name" value="Transcription termination factor 3, mitochondrial"/>
    <property type="match status" value="1"/>
</dbReference>
<dbReference type="STRING" id="218851.A0A2G5C9K6"/>
<dbReference type="AlphaFoldDB" id="A0A2G5C9K6"/>
<dbReference type="GO" id="GO:0006353">
    <property type="term" value="P:DNA-templated transcription termination"/>
    <property type="evidence" value="ECO:0007669"/>
    <property type="project" value="UniProtKB-KW"/>
</dbReference>
<keyword evidence="3" id="KW-0809">Transit peptide</keyword>
<dbReference type="FunCoup" id="A0A2G5C9K6">
    <property type="interactions" value="53"/>
</dbReference>
<name>A0A2G5C9K6_AQUCA</name>
<dbReference type="PANTHER" id="PTHR13068:SF223">
    <property type="entry name" value="MITOCHONDRIAL TRANSCRIPTION TERMINATION FACTOR FAMILY PROTEIN"/>
    <property type="match status" value="1"/>
</dbReference>
<evidence type="ECO:0000313" key="5">
    <source>
        <dbReference type="Proteomes" id="UP000230069"/>
    </source>
</evidence>
<proteinExistence type="inferred from homology"/>
<evidence type="ECO:0000256" key="1">
    <source>
        <dbReference type="ARBA" id="ARBA00007692"/>
    </source>
</evidence>
<evidence type="ECO:0000256" key="3">
    <source>
        <dbReference type="ARBA" id="ARBA00022946"/>
    </source>
</evidence>
<dbReference type="PROSITE" id="PS51257">
    <property type="entry name" value="PROKAR_LIPOPROTEIN"/>
    <property type="match status" value="1"/>
</dbReference>
<dbReference type="SMART" id="SM00733">
    <property type="entry name" value="Mterf"/>
    <property type="match status" value="5"/>
</dbReference>
<dbReference type="FunFam" id="1.25.70.10:FF:000026">
    <property type="entry name" value="Mitochondrial transcription termination factor family protein"/>
    <property type="match status" value="1"/>
</dbReference>
<sequence length="375" mass="42510">MRAAKVCAFRRLYSLYPNFPTIFISCSSSLFPLSNVLNPIKSYLFCSSSSDSDPKDSTEVFRRCGCTDAEISKIFQRHPSLLNSNPTILSSKLTLLLGLGLSSSDLVRIIQCRPRILGCRIGGDLDERVDVLQSLFGSKEVFLKAIIRNPSLLTYDLHSQIIRCISLYEGLGISKKDLISLLISRPTLISRTSLNDEKLDCIRRSGVSINSNMYKHLVCIIAVSRLETIREKVANLEKFGFSGDQVMALFGRSPFLLTLSVDKVQRNMTFIIGTMKLPATVILQYSFLLFSNLELVLKPRYLVREKINDLGLIPQIKGDNLINAFRMKELRFLREFIMCHCREIANELMEFYMKAKNVKRLAETSRLGTCKGFPF</sequence>
<dbReference type="EMBL" id="KZ305091">
    <property type="protein sequence ID" value="PIA27939.1"/>
    <property type="molecule type" value="Genomic_DNA"/>
</dbReference>
<dbReference type="PANTHER" id="PTHR13068">
    <property type="entry name" value="CGI-12 PROTEIN-RELATED"/>
    <property type="match status" value="1"/>
</dbReference>
<dbReference type="InterPro" id="IPR003690">
    <property type="entry name" value="MTERF"/>
</dbReference>
<keyword evidence="2" id="KW-0805">Transcription regulation</keyword>
<keyword evidence="2" id="KW-0806">Transcription termination</keyword>
<gene>
    <name evidence="4" type="ORF">AQUCO_07400048v1</name>
</gene>
<evidence type="ECO:0000313" key="4">
    <source>
        <dbReference type="EMBL" id="PIA27938.1"/>
    </source>
</evidence>
<comment type="similarity">
    <text evidence="1">Belongs to the mTERF family.</text>
</comment>
<dbReference type="OrthoDB" id="637682at2759"/>
<organism evidence="4 5">
    <name type="scientific">Aquilegia coerulea</name>
    <name type="common">Rocky mountain columbine</name>
    <dbReference type="NCBI Taxonomy" id="218851"/>
    <lineage>
        <taxon>Eukaryota</taxon>
        <taxon>Viridiplantae</taxon>
        <taxon>Streptophyta</taxon>
        <taxon>Embryophyta</taxon>
        <taxon>Tracheophyta</taxon>
        <taxon>Spermatophyta</taxon>
        <taxon>Magnoliopsida</taxon>
        <taxon>Ranunculales</taxon>
        <taxon>Ranunculaceae</taxon>
        <taxon>Thalictroideae</taxon>
        <taxon>Aquilegia</taxon>
    </lineage>
</organism>
<keyword evidence="2" id="KW-0804">Transcription</keyword>
<protein>
    <submittedName>
        <fullName evidence="4">Uncharacterized protein</fullName>
    </submittedName>
</protein>
<dbReference type="Pfam" id="PF02536">
    <property type="entry name" value="mTERF"/>
    <property type="match status" value="1"/>
</dbReference>
<evidence type="ECO:0000256" key="2">
    <source>
        <dbReference type="ARBA" id="ARBA00022472"/>
    </source>
</evidence>